<sequence length="330" mass="35755">MDKKKRNRWLLVSCVVVAGVLLAAAALRTPSPVGHWRSAEGREAFMRAYESAMADLPRTDAEIDVRTDYGVVRMYRFEGEGEGEGEGDRERPLVLLPGRAAPSPVWADNLPSLLEVGDVYTVDLLGEPGMSVQDRPVEDDADQAAWLHQALDGLPEEEFHLVGLSIGGWTAANLAVREPALLASVTLVDPVFVFDDMPLETILRSLPASLPWLPRSWHDGFNSWTAGGAPVEDVPVARMIESGMQDYALKLPQPGRISEEALADLDMPVLAFIAGRSVMHDPDTAAATAERALPHGTVRVYPEASHAINGEHPGELAADIAAFLDEADRS</sequence>
<feature type="domain" description="AB hydrolase-1" evidence="2">
    <location>
        <begin position="93"/>
        <end position="318"/>
    </location>
</feature>
<dbReference type="Pfam" id="PF12697">
    <property type="entry name" value="Abhydrolase_6"/>
    <property type="match status" value="1"/>
</dbReference>
<name>A0A7X6MGF0_9ACTN</name>
<protein>
    <submittedName>
        <fullName evidence="3">Alpha/beta hydrolase</fullName>
    </submittedName>
</protein>
<dbReference type="Gene3D" id="3.40.50.1820">
    <property type="entry name" value="alpha/beta hydrolase"/>
    <property type="match status" value="1"/>
</dbReference>
<dbReference type="InterPro" id="IPR000073">
    <property type="entry name" value="AB_hydrolase_1"/>
</dbReference>
<feature type="signal peptide" evidence="1">
    <location>
        <begin position="1"/>
        <end position="25"/>
    </location>
</feature>
<evidence type="ECO:0000313" key="3">
    <source>
        <dbReference type="EMBL" id="NKY99178.1"/>
    </source>
</evidence>
<dbReference type="InterPro" id="IPR050266">
    <property type="entry name" value="AB_hydrolase_sf"/>
</dbReference>
<feature type="chain" id="PRO_5030647872" evidence="1">
    <location>
        <begin position="26"/>
        <end position="330"/>
    </location>
</feature>
<keyword evidence="1" id="KW-0732">Signal</keyword>
<dbReference type="AlphaFoldDB" id="A0A7X6MGF0"/>
<gene>
    <name evidence="3" type="ORF">HGB44_16120</name>
</gene>
<dbReference type="InterPro" id="IPR029058">
    <property type="entry name" value="AB_hydrolase_fold"/>
</dbReference>
<organism evidence="3 4">
    <name type="scientific">Nocardiopsis alborubida</name>
    <dbReference type="NCBI Taxonomy" id="146802"/>
    <lineage>
        <taxon>Bacteria</taxon>
        <taxon>Bacillati</taxon>
        <taxon>Actinomycetota</taxon>
        <taxon>Actinomycetes</taxon>
        <taxon>Streptosporangiales</taxon>
        <taxon>Nocardiopsidaceae</taxon>
        <taxon>Nocardiopsis</taxon>
    </lineage>
</organism>
<evidence type="ECO:0000259" key="2">
    <source>
        <dbReference type="Pfam" id="PF12697"/>
    </source>
</evidence>
<keyword evidence="4" id="KW-1185">Reference proteome</keyword>
<accession>A0A7X6MGF0</accession>
<proteinExistence type="predicted"/>
<dbReference type="Proteomes" id="UP000553209">
    <property type="component" value="Unassembled WGS sequence"/>
</dbReference>
<keyword evidence="3" id="KW-0378">Hydrolase</keyword>
<evidence type="ECO:0000256" key="1">
    <source>
        <dbReference type="SAM" id="SignalP"/>
    </source>
</evidence>
<dbReference type="SUPFAM" id="SSF53474">
    <property type="entry name" value="alpha/beta-Hydrolases"/>
    <property type="match status" value="1"/>
</dbReference>
<dbReference type="PANTHER" id="PTHR43798:SF33">
    <property type="entry name" value="HYDROLASE, PUTATIVE (AFU_ORTHOLOGUE AFUA_2G14860)-RELATED"/>
    <property type="match status" value="1"/>
</dbReference>
<reference evidence="3 4" key="1">
    <citation type="submission" date="2020-04" db="EMBL/GenBank/DDBJ databases">
        <title>MicrobeNet Type strains.</title>
        <authorList>
            <person name="Nicholson A.C."/>
        </authorList>
    </citation>
    <scope>NUCLEOTIDE SEQUENCE [LARGE SCALE GENOMIC DNA]</scope>
    <source>
        <strain evidence="3 4">ATCC 23612</strain>
    </source>
</reference>
<dbReference type="GO" id="GO:0016020">
    <property type="term" value="C:membrane"/>
    <property type="evidence" value="ECO:0007669"/>
    <property type="project" value="TreeGrafter"/>
</dbReference>
<comment type="caution">
    <text evidence="3">The sequence shown here is derived from an EMBL/GenBank/DDBJ whole genome shotgun (WGS) entry which is preliminary data.</text>
</comment>
<dbReference type="RefSeq" id="WP_061078597.1">
    <property type="nucleotide sequence ID" value="NZ_JAAXPG010000014.1"/>
</dbReference>
<dbReference type="PANTHER" id="PTHR43798">
    <property type="entry name" value="MONOACYLGLYCEROL LIPASE"/>
    <property type="match status" value="1"/>
</dbReference>
<dbReference type="GO" id="GO:0046464">
    <property type="term" value="P:acylglycerol catabolic process"/>
    <property type="evidence" value="ECO:0007669"/>
    <property type="project" value="TreeGrafter"/>
</dbReference>
<dbReference type="GO" id="GO:0047372">
    <property type="term" value="F:monoacylglycerol lipase activity"/>
    <property type="evidence" value="ECO:0007669"/>
    <property type="project" value="TreeGrafter"/>
</dbReference>
<dbReference type="EMBL" id="JAAXPG010000014">
    <property type="protein sequence ID" value="NKY99178.1"/>
    <property type="molecule type" value="Genomic_DNA"/>
</dbReference>
<evidence type="ECO:0000313" key="4">
    <source>
        <dbReference type="Proteomes" id="UP000553209"/>
    </source>
</evidence>